<gene>
    <name evidence="2" type="ORF">OPV22_010745</name>
</gene>
<dbReference type="Proteomes" id="UP001222027">
    <property type="component" value="Unassembled WGS sequence"/>
</dbReference>
<dbReference type="AlphaFoldDB" id="A0AAV8RIZ1"/>
<comment type="caution">
    <text evidence="2">The sequence shown here is derived from an EMBL/GenBank/DDBJ whole genome shotgun (WGS) entry which is preliminary data.</text>
</comment>
<evidence type="ECO:0000313" key="2">
    <source>
        <dbReference type="EMBL" id="KAJ8500193.1"/>
    </source>
</evidence>
<feature type="region of interest" description="Disordered" evidence="1">
    <location>
        <begin position="38"/>
        <end position="99"/>
    </location>
</feature>
<feature type="region of interest" description="Disordered" evidence="1">
    <location>
        <begin position="1"/>
        <end position="20"/>
    </location>
</feature>
<keyword evidence="3" id="KW-1185">Reference proteome</keyword>
<protein>
    <submittedName>
        <fullName evidence="2">Uncharacterized protein</fullName>
    </submittedName>
</protein>
<evidence type="ECO:0000313" key="3">
    <source>
        <dbReference type="Proteomes" id="UP001222027"/>
    </source>
</evidence>
<name>A0AAV8RIZ1_ENSVE</name>
<proteinExistence type="predicted"/>
<organism evidence="2 3">
    <name type="scientific">Ensete ventricosum</name>
    <name type="common">Abyssinian banana</name>
    <name type="synonym">Musa ensete</name>
    <dbReference type="NCBI Taxonomy" id="4639"/>
    <lineage>
        <taxon>Eukaryota</taxon>
        <taxon>Viridiplantae</taxon>
        <taxon>Streptophyta</taxon>
        <taxon>Embryophyta</taxon>
        <taxon>Tracheophyta</taxon>
        <taxon>Spermatophyta</taxon>
        <taxon>Magnoliopsida</taxon>
        <taxon>Liliopsida</taxon>
        <taxon>Zingiberales</taxon>
        <taxon>Musaceae</taxon>
        <taxon>Ensete</taxon>
    </lineage>
</organism>
<feature type="compositionally biased region" description="Polar residues" evidence="1">
    <location>
        <begin position="81"/>
        <end position="92"/>
    </location>
</feature>
<evidence type="ECO:0000256" key="1">
    <source>
        <dbReference type="SAM" id="MobiDB-lite"/>
    </source>
</evidence>
<sequence length="131" mass="14287">MSAISEGYREKEPFRTVADNAKSKDANGECMYCLARGSPTSRRKAQAMDRDDIRGGGVQETQSQESEKTRQAENPHLSVTLGGTRTASSTGCRQKGGAQAIPSKMAAPFPLAQSTYPTAWKWEMERLISCP</sequence>
<dbReference type="EMBL" id="JAQQAF010000003">
    <property type="protein sequence ID" value="KAJ8500193.1"/>
    <property type="molecule type" value="Genomic_DNA"/>
</dbReference>
<reference evidence="2 3" key="1">
    <citation type="submission" date="2022-12" db="EMBL/GenBank/DDBJ databases">
        <title>Chromosome-scale assembly of the Ensete ventricosum genome.</title>
        <authorList>
            <person name="Dussert Y."/>
            <person name="Stocks J."/>
            <person name="Wendawek A."/>
            <person name="Woldeyes F."/>
            <person name="Nichols R.A."/>
            <person name="Borrell J.S."/>
        </authorList>
    </citation>
    <scope>NUCLEOTIDE SEQUENCE [LARGE SCALE GENOMIC DNA]</scope>
    <source>
        <strain evidence="3">cv. Maze</strain>
        <tissue evidence="2">Seeds</tissue>
    </source>
</reference>
<accession>A0AAV8RIZ1</accession>